<comment type="caution">
    <text evidence="2">The sequence shown here is derived from an EMBL/GenBank/DDBJ whole genome shotgun (WGS) entry which is preliminary data.</text>
</comment>
<protein>
    <recommendedName>
        <fullName evidence="4">Helix-turn-helix protein</fullName>
    </recommendedName>
</protein>
<sequence>MAGRGRYKVDRRDAGSFIQLPLAVLNSAAYLRLSASAKVLLIDVVSQYKGDNNGKLLTGWRIMSEDRGWTSRTTLFKAKTELLDSGLLFETRKGARPNKSSWCAATWWALDWTPDMDIKEQSFPRGQYRDRQPVKINPLSPETGQARAA</sequence>
<dbReference type="AlphaFoldDB" id="A0A2U1CR53"/>
<evidence type="ECO:0000313" key="3">
    <source>
        <dbReference type="Proteomes" id="UP000246145"/>
    </source>
</evidence>
<dbReference type="Proteomes" id="UP000246145">
    <property type="component" value="Unassembled WGS sequence"/>
</dbReference>
<evidence type="ECO:0000313" key="2">
    <source>
        <dbReference type="EMBL" id="PVY68375.1"/>
    </source>
</evidence>
<feature type="region of interest" description="Disordered" evidence="1">
    <location>
        <begin position="123"/>
        <end position="149"/>
    </location>
</feature>
<reference evidence="2 3" key="1">
    <citation type="submission" date="2018-04" db="EMBL/GenBank/DDBJ databases">
        <title>Genomic Encyclopedia of Type Strains, Phase IV (KMG-IV): sequencing the most valuable type-strain genomes for metagenomic binning, comparative biology and taxonomic classification.</title>
        <authorList>
            <person name="Goeker M."/>
        </authorList>
    </citation>
    <scope>NUCLEOTIDE SEQUENCE [LARGE SCALE GENOMIC DNA]</scope>
    <source>
        <strain evidence="2 3">DSM 10065</strain>
    </source>
</reference>
<accession>A0A2U1CR53</accession>
<dbReference type="RefSeq" id="WP_116517535.1">
    <property type="nucleotide sequence ID" value="NZ_JACCEX010000001.1"/>
</dbReference>
<organism evidence="2 3">
    <name type="scientific">Pusillimonas noertemannii</name>
    <dbReference type="NCBI Taxonomy" id="305977"/>
    <lineage>
        <taxon>Bacteria</taxon>
        <taxon>Pseudomonadati</taxon>
        <taxon>Pseudomonadota</taxon>
        <taxon>Betaproteobacteria</taxon>
        <taxon>Burkholderiales</taxon>
        <taxon>Alcaligenaceae</taxon>
        <taxon>Pusillimonas</taxon>
    </lineage>
</organism>
<proteinExistence type="predicted"/>
<evidence type="ECO:0008006" key="4">
    <source>
        <dbReference type="Google" id="ProtNLM"/>
    </source>
</evidence>
<evidence type="ECO:0000256" key="1">
    <source>
        <dbReference type="SAM" id="MobiDB-lite"/>
    </source>
</evidence>
<name>A0A2U1CR53_9BURK</name>
<dbReference type="OrthoDB" id="8910510at2"/>
<feature type="compositionally biased region" description="Basic and acidic residues" evidence="1">
    <location>
        <begin position="123"/>
        <end position="133"/>
    </location>
</feature>
<keyword evidence="3" id="KW-1185">Reference proteome</keyword>
<gene>
    <name evidence="2" type="ORF">C7440_0772</name>
</gene>
<dbReference type="EMBL" id="QEKO01000001">
    <property type="protein sequence ID" value="PVY68375.1"/>
    <property type="molecule type" value="Genomic_DNA"/>
</dbReference>